<feature type="domain" description="CCHC-type" evidence="2">
    <location>
        <begin position="33"/>
        <end position="46"/>
    </location>
</feature>
<dbReference type="PROSITE" id="PS50158">
    <property type="entry name" value="ZF_CCHC"/>
    <property type="match status" value="1"/>
</dbReference>
<gene>
    <name evidence="3" type="ORF">MNOR_LOCUS23468</name>
</gene>
<dbReference type="GO" id="GO:0003676">
    <property type="term" value="F:nucleic acid binding"/>
    <property type="evidence" value="ECO:0007669"/>
    <property type="project" value="InterPro"/>
</dbReference>
<evidence type="ECO:0000313" key="4">
    <source>
        <dbReference type="Proteomes" id="UP001497623"/>
    </source>
</evidence>
<feature type="non-terminal residue" evidence="3">
    <location>
        <position position="249"/>
    </location>
</feature>
<accession>A0AAV2REF2</accession>
<reference evidence="3 4" key="1">
    <citation type="submission" date="2024-05" db="EMBL/GenBank/DDBJ databases">
        <authorList>
            <person name="Wallberg A."/>
        </authorList>
    </citation>
    <scope>NUCLEOTIDE SEQUENCE [LARGE SCALE GENOMIC DNA]</scope>
</reference>
<name>A0AAV2REF2_MEGNR</name>
<comment type="caution">
    <text evidence="3">The sequence shown here is derived from an EMBL/GenBank/DDBJ whole genome shotgun (WGS) entry which is preliminary data.</text>
</comment>
<keyword evidence="4" id="KW-1185">Reference proteome</keyword>
<dbReference type="Proteomes" id="UP001497623">
    <property type="component" value="Unassembled WGS sequence"/>
</dbReference>
<evidence type="ECO:0000259" key="2">
    <source>
        <dbReference type="PROSITE" id="PS50158"/>
    </source>
</evidence>
<dbReference type="GO" id="GO:0008270">
    <property type="term" value="F:zinc ion binding"/>
    <property type="evidence" value="ECO:0007669"/>
    <property type="project" value="UniProtKB-KW"/>
</dbReference>
<proteinExistence type="predicted"/>
<dbReference type="InterPro" id="IPR001878">
    <property type="entry name" value="Znf_CCHC"/>
</dbReference>
<dbReference type="EMBL" id="CAXKWB010020712">
    <property type="protein sequence ID" value="CAL4122746.1"/>
    <property type="molecule type" value="Genomic_DNA"/>
</dbReference>
<dbReference type="AlphaFoldDB" id="A0AAV2REF2"/>
<sequence length="249" mass="28134">MDVFTIIQCHYCLDWASHTRPNCPFKDIKPQACAKCGEGGHRYTECSHPVKCINCDGDHPATARCCPVYKSMLQHAKIKLVQEILHANGINSHQEETSSDTENDKNSHMTEFLAEAAHTSSSMEEFNTRFFNACKKLSYTSPIIDPSQEEPEPNKPIIDMPPPDLPINELETEPAIKTPAKTVTKTAETFVEVIHEVIEDENAPIFFTLGKDGKYLSFPSEDKLDRHHNSLRVFPDDSQDFLHKLHPSN</sequence>
<keyword evidence="1" id="KW-0862">Zinc</keyword>
<evidence type="ECO:0000256" key="1">
    <source>
        <dbReference type="PROSITE-ProRule" id="PRU00047"/>
    </source>
</evidence>
<organism evidence="3 4">
    <name type="scientific">Meganyctiphanes norvegica</name>
    <name type="common">Northern krill</name>
    <name type="synonym">Thysanopoda norvegica</name>
    <dbReference type="NCBI Taxonomy" id="48144"/>
    <lineage>
        <taxon>Eukaryota</taxon>
        <taxon>Metazoa</taxon>
        <taxon>Ecdysozoa</taxon>
        <taxon>Arthropoda</taxon>
        <taxon>Crustacea</taxon>
        <taxon>Multicrustacea</taxon>
        <taxon>Malacostraca</taxon>
        <taxon>Eumalacostraca</taxon>
        <taxon>Eucarida</taxon>
        <taxon>Euphausiacea</taxon>
        <taxon>Euphausiidae</taxon>
        <taxon>Meganyctiphanes</taxon>
    </lineage>
</organism>
<evidence type="ECO:0000313" key="3">
    <source>
        <dbReference type="EMBL" id="CAL4122746.1"/>
    </source>
</evidence>
<keyword evidence="1" id="KW-0863">Zinc-finger</keyword>
<protein>
    <recommendedName>
        <fullName evidence="2">CCHC-type domain-containing protein</fullName>
    </recommendedName>
</protein>
<keyword evidence="1" id="KW-0479">Metal-binding</keyword>